<dbReference type="GO" id="GO:0051996">
    <property type="term" value="F:squalene synthase [NAD(P)H] activity"/>
    <property type="evidence" value="ECO:0007669"/>
    <property type="project" value="InterPro"/>
</dbReference>
<dbReference type="PANTHER" id="PTHR11626">
    <property type="entry name" value="FARNESYL-DIPHOSPHATE FARNESYLTRANSFERASE"/>
    <property type="match status" value="1"/>
</dbReference>
<dbReference type="Gene3D" id="1.10.600.10">
    <property type="entry name" value="Farnesyl Diphosphate Synthase"/>
    <property type="match status" value="1"/>
</dbReference>
<dbReference type="SUPFAM" id="SSF48576">
    <property type="entry name" value="Terpenoid synthases"/>
    <property type="match status" value="1"/>
</dbReference>
<name>A0A1G8US85_9ACTN</name>
<reference evidence="1 2" key="1">
    <citation type="submission" date="2016-10" db="EMBL/GenBank/DDBJ databases">
        <authorList>
            <person name="de Groot N.N."/>
        </authorList>
    </citation>
    <scope>NUCLEOTIDE SEQUENCE [LARGE SCALE GENOMIC DNA]</scope>
    <source>
        <strain evidence="1 2">CGMCC 4.5727</strain>
    </source>
</reference>
<dbReference type="STRING" id="417292.SAMN05421806_101988"/>
<dbReference type="EMBL" id="FNFF01000001">
    <property type="protein sequence ID" value="SDJ55800.1"/>
    <property type="molecule type" value="Genomic_DNA"/>
</dbReference>
<evidence type="ECO:0000313" key="1">
    <source>
        <dbReference type="EMBL" id="SDJ55800.1"/>
    </source>
</evidence>
<protein>
    <submittedName>
        <fullName evidence="1">Farnesyl-diphosphate farnesyltransferase</fullName>
    </submittedName>
</protein>
<proteinExistence type="predicted"/>
<accession>A0A1G8US85</accession>
<keyword evidence="1" id="KW-0808">Transferase</keyword>
<evidence type="ECO:0000313" key="2">
    <source>
        <dbReference type="Proteomes" id="UP000199155"/>
    </source>
</evidence>
<dbReference type="InterPro" id="IPR002060">
    <property type="entry name" value="Squ/phyt_synthse"/>
</dbReference>
<dbReference type="AlphaFoldDB" id="A0A1G8US85"/>
<sequence>MLDTHVMETLKGTSRTFFLPIMRLDGELRDAVAAYYLANRALDQIEDHPRLPAEAKIALLRGASRLLQTDAFTEQQVDHLFRPYRAQLEPVTRDFHRWAVQLPPHDMAPRLWDSLAALADRMADWVAAGFRIKDEADLDRYTFAVASSIGITLSDLWNRHAAIVTRFPEAVAFGRAVQAANIAWNRESDLGRGVDFFPEGWSRDDMCRYARRHLPGAQAYTDSIPRGPVRDFCALTLDIFRATLSALQDGTPMNRKTIAALAERYAVPE</sequence>
<dbReference type="InterPro" id="IPR044844">
    <property type="entry name" value="Trans_IPPS_euk-type"/>
</dbReference>
<keyword evidence="2" id="KW-1185">Reference proteome</keyword>
<dbReference type="PANTHER" id="PTHR11626:SF2">
    <property type="entry name" value="SQUALENE SYNTHASE"/>
    <property type="match status" value="1"/>
</dbReference>
<dbReference type="Proteomes" id="UP000199155">
    <property type="component" value="Unassembled WGS sequence"/>
</dbReference>
<organism evidence="1 2">
    <name type="scientific">Streptomyces indicus</name>
    <dbReference type="NCBI Taxonomy" id="417292"/>
    <lineage>
        <taxon>Bacteria</taxon>
        <taxon>Bacillati</taxon>
        <taxon>Actinomycetota</taxon>
        <taxon>Actinomycetes</taxon>
        <taxon>Kitasatosporales</taxon>
        <taxon>Streptomycetaceae</taxon>
        <taxon>Streptomyces</taxon>
    </lineage>
</organism>
<dbReference type="Pfam" id="PF00494">
    <property type="entry name" value="SQS_PSY"/>
    <property type="match status" value="1"/>
</dbReference>
<dbReference type="InterPro" id="IPR008949">
    <property type="entry name" value="Isoprenoid_synthase_dom_sf"/>
</dbReference>
<dbReference type="GO" id="GO:0045338">
    <property type="term" value="P:farnesyl diphosphate metabolic process"/>
    <property type="evidence" value="ECO:0007669"/>
    <property type="project" value="InterPro"/>
</dbReference>
<gene>
    <name evidence="1" type="ORF">SAMN05421806_101988</name>
</gene>